<dbReference type="InterPro" id="IPR000182">
    <property type="entry name" value="GNAT_dom"/>
</dbReference>
<dbReference type="PROSITE" id="PS51186">
    <property type="entry name" value="GNAT"/>
    <property type="match status" value="1"/>
</dbReference>
<proteinExistence type="predicted"/>
<dbReference type="GO" id="GO:0016747">
    <property type="term" value="F:acyltransferase activity, transferring groups other than amino-acyl groups"/>
    <property type="evidence" value="ECO:0007669"/>
    <property type="project" value="InterPro"/>
</dbReference>
<dbReference type="Gene3D" id="3.10.180.10">
    <property type="entry name" value="2,3-Dihydroxybiphenyl 1,2-Dioxygenase, domain 1"/>
    <property type="match status" value="1"/>
</dbReference>
<dbReference type="SUPFAM" id="SSF55729">
    <property type="entry name" value="Acyl-CoA N-acyltransferases (Nat)"/>
    <property type="match status" value="1"/>
</dbReference>
<keyword evidence="3" id="KW-0808">Transferase</keyword>
<dbReference type="UniPathway" id="UPA00113">
    <property type="reaction ID" value="UER00529"/>
</dbReference>
<dbReference type="GeneID" id="17087784"/>
<dbReference type="EMBL" id="KB454513">
    <property type="protein sequence ID" value="EME28951.1"/>
    <property type="molecule type" value="Genomic_DNA"/>
</dbReference>
<reference evidence="4" key="1">
    <citation type="journal article" date="2013" name="Science">
        <title>Gene transfer from bacteria and archaea facilitated evolution of an extremophilic eukaryote.</title>
        <authorList>
            <person name="Schonknecht G."/>
            <person name="Chen W.H."/>
            <person name="Ternes C.M."/>
            <person name="Barbier G.G."/>
            <person name="Shrestha R.P."/>
            <person name="Stanke M."/>
            <person name="Brautigam A."/>
            <person name="Baker B.J."/>
            <person name="Banfield J.F."/>
            <person name="Garavito R.M."/>
            <person name="Carr K."/>
            <person name="Wilkerson C."/>
            <person name="Rensing S.A."/>
            <person name="Gagneul D."/>
            <person name="Dickenson N.E."/>
            <person name="Oesterhelt C."/>
            <person name="Lercher M.J."/>
            <person name="Weber A.P."/>
        </authorList>
    </citation>
    <scope>NUCLEOTIDE SEQUENCE [LARGE SCALE GENOMIC DNA]</scope>
    <source>
        <strain evidence="4">074W</strain>
    </source>
</reference>
<dbReference type="AlphaFoldDB" id="M2W017"/>
<dbReference type="CDD" id="cd04301">
    <property type="entry name" value="NAT_SF"/>
    <property type="match status" value="1"/>
</dbReference>
<dbReference type="Proteomes" id="UP000030680">
    <property type="component" value="Unassembled WGS sequence"/>
</dbReference>
<feature type="domain" description="VOC" evidence="2">
    <location>
        <begin position="171"/>
        <end position="311"/>
    </location>
</feature>
<gene>
    <name evidence="3" type="ORF">Gasu_35270</name>
</gene>
<dbReference type="Gene3D" id="3.40.630.30">
    <property type="match status" value="1"/>
</dbReference>
<protein>
    <submittedName>
        <fullName evidence="3">GCN5-related N-acetyltransferase</fullName>
    </submittedName>
</protein>
<accession>M2W017</accession>
<dbReference type="GO" id="GO:0006048">
    <property type="term" value="P:UDP-N-acetylglucosamine biosynthetic process"/>
    <property type="evidence" value="ECO:0007669"/>
    <property type="project" value="UniProtKB-UniPathway"/>
</dbReference>
<evidence type="ECO:0000313" key="4">
    <source>
        <dbReference type="Proteomes" id="UP000030680"/>
    </source>
</evidence>
<organism evidence="3 4">
    <name type="scientific">Galdieria sulphuraria</name>
    <name type="common">Red alga</name>
    <dbReference type="NCBI Taxonomy" id="130081"/>
    <lineage>
        <taxon>Eukaryota</taxon>
        <taxon>Rhodophyta</taxon>
        <taxon>Bangiophyceae</taxon>
        <taxon>Galdieriales</taxon>
        <taxon>Galdieriaceae</taxon>
        <taxon>Galdieria</taxon>
    </lineage>
</organism>
<dbReference type="OrthoDB" id="329272at2759"/>
<dbReference type="Pfam" id="PF13673">
    <property type="entry name" value="Acetyltransf_10"/>
    <property type="match status" value="1"/>
</dbReference>
<dbReference type="Gramene" id="EME28951">
    <property type="protein sequence ID" value="EME28951"/>
    <property type="gene ID" value="Gasu_35270"/>
</dbReference>
<dbReference type="RefSeq" id="XP_005705471.1">
    <property type="nucleotide sequence ID" value="XM_005705414.1"/>
</dbReference>
<feature type="domain" description="N-acetyltransferase" evidence="1">
    <location>
        <begin position="3"/>
        <end position="165"/>
    </location>
</feature>
<name>M2W017_GALSU</name>
<dbReference type="SUPFAM" id="SSF54593">
    <property type="entry name" value="Glyoxalase/Bleomycin resistance protein/Dihydroxybiphenyl dioxygenase"/>
    <property type="match status" value="1"/>
</dbReference>
<dbReference type="InterPro" id="IPR016181">
    <property type="entry name" value="Acyl_CoA_acyltransferase"/>
</dbReference>
<dbReference type="eggNOG" id="ENOG502SEKQ">
    <property type="taxonomic scope" value="Eukaryota"/>
</dbReference>
<evidence type="ECO:0000313" key="3">
    <source>
        <dbReference type="EMBL" id="EME28951.1"/>
    </source>
</evidence>
<sequence>MHMDLPRLKVTCQVVQSEKDLKSCLELRKLVFVQEQGVREDREQDDYDRVDPTLESSGRRWKVKHFIAWLGSEVVAAGRARRTSMFGIKLERIAVRKEERRKHIGETLLHFMMREIQEEDAVIYLHSQTPVVQFYESLGFSTLGSEFYEESIPHFKMVFRRLPLPSLHSRLMHHISLRTSNMEHSLTFYSLFGFREVKNYLSSRYRSVLIESAWLGARLELMESADTQNSNDIFHKAVRNEHDSFQMSFDITWQCTSLQDFLDEVVNRAESQYDGQLTFLKTPYHESLGGFMVEAACFKDPDGFIMKLFRRVDLS</sequence>
<keyword evidence="4" id="KW-1185">Reference proteome</keyword>
<dbReference type="InterPro" id="IPR037523">
    <property type="entry name" value="VOC_core"/>
</dbReference>
<dbReference type="PROSITE" id="PS51819">
    <property type="entry name" value="VOC"/>
    <property type="match status" value="1"/>
</dbReference>
<evidence type="ECO:0000259" key="2">
    <source>
        <dbReference type="PROSITE" id="PS51819"/>
    </source>
</evidence>
<evidence type="ECO:0000259" key="1">
    <source>
        <dbReference type="PROSITE" id="PS51186"/>
    </source>
</evidence>
<dbReference type="KEGG" id="gsl:Gasu_35270"/>
<dbReference type="InterPro" id="IPR029068">
    <property type="entry name" value="Glyas_Bleomycin-R_OHBP_Dase"/>
</dbReference>
<dbReference type="OMA" id="LERPREM"/>